<evidence type="ECO:0000256" key="2">
    <source>
        <dbReference type="SAM" id="Phobius"/>
    </source>
</evidence>
<keyword evidence="4" id="KW-1185">Reference proteome</keyword>
<dbReference type="AlphaFoldDB" id="A0A8S3ZN97"/>
<protein>
    <submittedName>
        <fullName evidence="3">Uncharacterized protein</fullName>
    </submittedName>
</protein>
<evidence type="ECO:0000313" key="4">
    <source>
        <dbReference type="Proteomes" id="UP000678393"/>
    </source>
</evidence>
<feature type="compositionally biased region" description="Polar residues" evidence="1">
    <location>
        <begin position="289"/>
        <end position="316"/>
    </location>
</feature>
<comment type="caution">
    <text evidence="3">The sequence shown here is derived from an EMBL/GenBank/DDBJ whole genome shotgun (WGS) entry which is preliminary data.</text>
</comment>
<feature type="transmembrane region" description="Helical" evidence="2">
    <location>
        <begin position="42"/>
        <end position="64"/>
    </location>
</feature>
<keyword evidence="2" id="KW-1133">Transmembrane helix</keyword>
<keyword evidence="2" id="KW-0472">Membrane</keyword>
<evidence type="ECO:0000313" key="3">
    <source>
        <dbReference type="EMBL" id="CAG5129280.1"/>
    </source>
</evidence>
<feature type="compositionally biased region" description="Low complexity" evidence="1">
    <location>
        <begin position="205"/>
        <end position="219"/>
    </location>
</feature>
<proteinExistence type="predicted"/>
<feature type="region of interest" description="Disordered" evidence="1">
    <location>
        <begin position="275"/>
        <end position="324"/>
    </location>
</feature>
<name>A0A8S3ZN97_9EUPU</name>
<dbReference type="Proteomes" id="UP000678393">
    <property type="component" value="Unassembled WGS sequence"/>
</dbReference>
<organism evidence="3 4">
    <name type="scientific">Candidula unifasciata</name>
    <dbReference type="NCBI Taxonomy" id="100452"/>
    <lineage>
        <taxon>Eukaryota</taxon>
        <taxon>Metazoa</taxon>
        <taxon>Spiralia</taxon>
        <taxon>Lophotrochozoa</taxon>
        <taxon>Mollusca</taxon>
        <taxon>Gastropoda</taxon>
        <taxon>Heterobranchia</taxon>
        <taxon>Euthyneura</taxon>
        <taxon>Panpulmonata</taxon>
        <taxon>Eupulmonata</taxon>
        <taxon>Stylommatophora</taxon>
        <taxon>Helicina</taxon>
        <taxon>Helicoidea</taxon>
        <taxon>Geomitridae</taxon>
        <taxon>Candidula</taxon>
    </lineage>
</organism>
<reference evidence="3" key="1">
    <citation type="submission" date="2021-04" db="EMBL/GenBank/DDBJ databases">
        <authorList>
            <consortium name="Molecular Ecology Group"/>
        </authorList>
    </citation>
    <scope>NUCLEOTIDE SEQUENCE</scope>
</reference>
<accession>A0A8S3ZN97</accession>
<dbReference type="OrthoDB" id="6119996at2759"/>
<keyword evidence="2" id="KW-0812">Transmembrane</keyword>
<feature type="region of interest" description="Disordered" evidence="1">
    <location>
        <begin position="165"/>
        <end position="232"/>
    </location>
</feature>
<gene>
    <name evidence="3" type="ORF">CUNI_LOCUS14838</name>
</gene>
<dbReference type="EMBL" id="CAJHNH020003435">
    <property type="protein sequence ID" value="CAG5129280.1"/>
    <property type="molecule type" value="Genomic_DNA"/>
</dbReference>
<sequence length="324" mass="35741">MKKEYGLYQYYITTSTTTESPYDRGANRFEDVELDDTAPLPLFIGIGLALFIGFVILVLICCFCRRRRVPSAAPPDRPINASHYQRAPVADGIGVGVAYPLSSVPTMPYPNSSVVYPPPHMGPMIQHNYGVIGAGVNYNGANHYPQQPPHFGGVPAYPPNHYMATLPMAPHTTPLQSHSPSHSSQASSSVSGATADPLVPSPSPFLQLQQQQHLQQQLQQHHHHPQQLHQFPHQQHISPAVAFQHHQHMQQQFLGGRQSPALQYSQITYSTVSLNEHNAPPKTDCVATTAPTVTSSQINRPQVNHQPPQVVDQSAANYKEKDEE</sequence>
<feature type="compositionally biased region" description="Low complexity" evidence="1">
    <location>
        <begin position="170"/>
        <end position="195"/>
    </location>
</feature>
<evidence type="ECO:0000256" key="1">
    <source>
        <dbReference type="SAM" id="MobiDB-lite"/>
    </source>
</evidence>